<dbReference type="RefSeq" id="WP_283768254.1">
    <property type="nucleotide sequence ID" value="NZ_JAQOSO010000092.1"/>
</dbReference>
<gene>
    <name evidence="1" type="ORF">PMG25_17915</name>
</gene>
<dbReference type="Pfam" id="PF08852">
    <property type="entry name" value="DUF1822"/>
    <property type="match status" value="1"/>
</dbReference>
<keyword evidence="2" id="KW-1185">Reference proteome</keyword>
<evidence type="ECO:0000313" key="2">
    <source>
        <dbReference type="Proteomes" id="UP001235849"/>
    </source>
</evidence>
<reference evidence="1 2" key="1">
    <citation type="submission" date="2023-01" db="EMBL/GenBank/DDBJ databases">
        <title>Novel diversity within Roseofilum (Cyanobacteria; Desertifilaceae) from marine benthic mats with descriptions of four novel species.</title>
        <authorList>
            <person name="Wang Y."/>
            <person name="Berthold D.E."/>
            <person name="Hu J."/>
            <person name="Lefler F.W."/>
            <person name="Laughinghouse H.D. IV."/>
        </authorList>
    </citation>
    <scope>NUCLEOTIDE SEQUENCE [LARGE SCALE GENOMIC DNA]</scope>
    <source>
        <strain evidence="1 2">BLCC-M114</strain>
    </source>
</reference>
<protein>
    <submittedName>
        <fullName evidence="1">DUF1822 family protein</fullName>
    </submittedName>
</protein>
<sequence>MNRDSMITIPLRKRDFDLANRWKQKYEHPQKQEQIYLNTLARCAVSAYFQYLAIESDLADRIAQNQSNDDFTHYFMDIADLNLKGFGKIECRAVLPNAEVCYIPQEVWQDRIGYFVTEIDAQEWEANLLGFVKQVSTEYLPLHQIQSLEEAIDHLYQVKEVEADHPLVKLCEWFQQIFENGWQPEEVALTLALNPTRSIKPNHQGIEQPEVNGAKVIRLGVQMHQETVILIIRQKQLSEAEIQINVRLYPAADAMYLPDGVQLTVLDETGTPIPKLQVQARAANWLKLEFTGEPKDQFSIRVSLEESSVTEHFLL</sequence>
<organism evidence="1 2">
    <name type="scientific">Roseofilum capinflatum BLCC-M114</name>
    <dbReference type="NCBI Taxonomy" id="3022440"/>
    <lineage>
        <taxon>Bacteria</taxon>
        <taxon>Bacillati</taxon>
        <taxon>Cyanobacteriota</taxon>
        <taxon>Cyanophyceae</taxon>
        <taxon>Desertifilales</taxon>
        <taxon>Desertifilaceae</taxon>
        <taxon>Roseofilum</taxon>
        <taxon>Roseofilum capinflatum</taxon>
    </lineage>
</organism>
<dbReference type="Proteomes" id="UP001235849">
    <property type="component" value="Unassembled WGS sequence"/>
</dbReference>
<proteinExistence type="predicted"/>
<evidence type="ECO:0000313" key="1">
    <source>
        <dbReference type="EMBL" id="MDJ1175968.1"/>
    </source>
</evidence>
<dbReference type="EMBL" id="JAQOSO010000092">
    <property type="protein sequence ID" value="MDJ1175968.1"/>
    <property type="molecule type" value="Genomic_DNA"/>
</dbReference>
<name>A0ABT7B9W4_9CYAN</name>
<dbReference type="InterPro" id="IPR014951">
    <property type="entry name" value="DUF1822"/>
</dbReference>
<accession>A0ABT7B9W4</accession>
<comment type="caution">
    <text evidence="1">The sequence shown here is derived from an EMBL/GenBank/DDBJ whole genome shotgun (WGS) entry which is preliminary data.</text>
</comment>